<accession>A0A6J7Y0W2</accession>
<gene>
    <name evidence="2" type="ORF">UFOPK3554_00924</name>
</gene>
<dbReference type="Gene3D" id="3.20.20.150">
    <property type="entry name" value="Divalent-metal-dependent TIM barrel enzymes"/>
    <property type="match status" value="1"/>
</dbReference>
<dbReference type="PANTHER" id="PTHR12110">
    <property type="entry name" value="HYDROXYPYRUVATE ISOMERASE"/>
    <property type="match status" value="1"/>
</dbReference>
<proteinExistence type="predicted"/>
<evidence type="ECO:0000313" key="2">
    <source>
        <dbReference type="EMBL" id="CAB5240566.1"/>
    </source>
</evidence>
<dbReference type="PANTHER" id="PTHR12110:SF21">
    <property type="entry name" value="XYLOSE ISOMERASE-LIKE TIM BARREL DOMAIN-CONTAINING PROTEIN"/>
    <property type="match status" value="1"/>
</dbReference>
<sequence>MHLSMHNWMRAEPIKVTIARLAKYGYKSIEISGEPEQFGLNGSKDTKKLLDDHGLKCWGSVTLMLGERNLVAADAGKRAMSVQYVKDCLTMVKELDGYEMTVVPATVGKIVADATPDEEWKWAVESMKEIYEHSEKAGIRLAIEPLNRFETYFINRAEQAMALAEATGPNCGVCLDAFHINIEETDLYEAIRSTKGRLTDFHVAENNRMPAGHGDYDWKKVIETLKSIGYDGALTAEFVAPIDRTPANHYKNALETNFDNVEISPEQLKFIIDHGSNVLTEPFYDWLVEENAKTLLPLI</sequence>
<reference evidence="2" key="1">
    <citation type="submission" date="2020-05" db="EMBL/GenBank/DDBJ databases">
        <authorList>
            <person name="Chiriac C."/>
            <person name="Salcher M."/>
            <person name="Ghai R."/>
            <person name="Kavagutti S V."/>
        </authorList>
    </citation>
    <scope>NUCLEOTIDE SEQUENCE</scope>
</reference>
<dbReference type="InterPro" id="IPR050312">
    <property type="entry name" value="IolE/XylAMocC-like"/>
</dbReference>
<feature type="domain" description="Xylose isomerase-like TIM barrel" evidence="1">
    <location>
        <begin position="19"/>
        <end position="245"/>
    </location>
</feature>
<protein>
    <submittedName>
        <fullName evidence="2">Unannotated protein</fullName>
    </submittedName>
</protein>
<dbReference type="SUPFAM" id="SSF51658">
    <property type="entry name" value="Xylose isomerase-like"/>
    <property type="match status" value="1"/>
</dbReference>
<dbReference type="Pfam" id="PF01261">
    <property type="entry name" value="AP_endonuc_2"/>
    <property type="match status" value="1"/>
</dbReference>
<dbReference type="EMBL" id="CAFBSG010000012">
    <property type="protein sequence ID" value="CAB5240566.1"/>
    <property type="molecule type" value="Genomic_DNA"/>
</dbReference>
<organism evidence="2">
    <name type="scientific">freshwater metagenome</name>
    <dbReference type="NCBI Taxonomy" id="449393"/>
    <lineage>
        <taxon>unclassified sequences</taxon>
        <taxon>metagenomes</taxon>
        <taxon>ecological metagenomes</taxon>
    </lineage>
</organism>
<dbReference type="InterPro" id="IPR013022">
    <property type="entry name" value="Xyl_isomerase-like_TIM-brl"/>
</dbReference>
<dbReference type="InterPro" id="IPR036237">
    <property type="entry name" value="Xyl_isomerase-like_sf"/>
</dbReference>
<evidence type="ECO:0000259" key="1">
    <source>
        <dbReference type="Pfam" id="PF01261"/>
    </source>
</evidence>
<name>A0A6J7Y0W2_9ZZZZ</name>
<dbReference type="AlphaFoldDB" id="A0A6J7Y0W2"/>